<reference evidence="2 3" key="1">
    <citation type="journal article" date="2024" name="Microbiol. Resour. Announc.">
        <title>Genome annotations for the ascomycete fungi Trichoderma harzianum, Trichoderma aggressivum, and Purpureocillium lilacinum.</title>
        <authorList>
            <person name="Beijen E.P.W."/>
            <person name="Ohm R.A."/>
        </authorList>
    </citation>
    <scope>NUCLEOTIDE SEQUENCE [LARGE SCALE GENOMIC DNA]</scope>
    <source>
        <strain evidence="2 3">CBS 150709</strain>
    </source>
</reference>
<evidence type="ECO:0000256" key="1">
    <source>
        <dbReference type="SAM" id="MobiDB-lite"/>
    </source>
</evidence>
<gene>
    <name evidence="2" type="ORF">Purlil1_13482</name>
</gene>
<dbReference type="Proteomes" id="UP001287286">
    <property type="component" value="Unassembled WGS sequence"/>
</dbReference>
<keyword evidence="3" id="KW-1185">Reference proteome</keyword>
<sequence>MSVPSPSAVSGASGAGGASGAPAASASSAASDPSLSPKASATTSTLPHLSLHRHVAVAASFADLIATIPLPYRDVLHAHLVPKYRLARKHASVRRQRSAYQSDLERGACPSVIAAALQLPQLPFSPAFLTAPEYAVGSAALQTHLKAARHTFLRAAIALKSDELACLSERLRPESEVWNRLVTHIAASLARSAGGSLLEDIHGRIVLTGVSTAMRDEFAAVLGACPFYTRRLLSIARHAPSRGVTFASPATSGSSTSGSSSTYSLPYSRQSSLGGLPFPCFGPLMPWLV</sequence>
<comment type="caution">
    <text evidence="2">The sequence shown here is derived from an EMBL/GenBank/DDBJ whole genome shotgun (WGS) entry which is preliminary data.</text>
</comment>
<feature type="region of interest" description="Disordered" evidence="1">
    <location>
        <begin position="1"/>
        <end position="42"/>
    </location>
</feature>
<evidence type="ECO:0000313" key="3">
    <source>
        <dbReference type="Proteomes" id="UP001287286"/>
    </source>
</evidence>
<proteinExistence type="predicted"/>
<evidence type="ECO:0000313" key="2">
    <source>
        <dbReference type="EMBL" id="KAK4071294.1"/>
    </source>
</evidence>
<accession>A0ABR0BDZ3</accession>
<protein>
    <submittedName>
        <fullName evidence="2">Uncharacterized protein</fullName>
    </submittedName>
</protein>
<organism evidence="2 3">
    <name type="scientific">Purpureocillium lilacinum</name>
    <name type="common">Paecilomyces lilacinus</name>
    <dbReference type="NCBI Taxonomy" id="33203"/>
    <lineage>
        <taxon>Eukaryota</taxon>
        <taxon>Fungi</taxon>
        <taxon>Dikarya</taxon>
        <taxon>Ascomycota</taxon>
        <taxon>Pezizomycotina</taxon>
        <taxon>Sordariomycetes</taxon>
        <taxon>Hypocreomycetidae</taxon>
        <taxon>Hypocreales</taxon>
        <taxon>Ophiocordycipitaceae</taxon>
        <taxon>Purpureocillium</taxon>
    </lineage>
</organism>
<name>A0ABR0BDZ3_PURLI</name>
<dbReference type="EMBL" id="JAWRVI010000229">
    <property type="protein sequence ID" value="KAK4071294.1"/>
    <property type="molecule type" value="Genomic_DNA"/>
</dbReference>
<feature type="compositionally biased region" description="Low complexity" evidence="1">
    <location>
        <begin position="20"/>
        <end position="41"/>
    </location>
</feature>
<feature type="compositionally biased region" description="Low complexity" evidence="1">
    <location>
        <begin position="1"/>
        <end position="12"/>
    </location>
</feature>